<evidence type="ECO:0000313" key="2">
    <source>
        <dbReference type="EMBL" id="PKW28595.1"/>
    </source>
</evidence>
<reference evidence="2 4" key="1">
    <citation type="submission" date="2017-12" db="EMBL/GenBank/DDBJ databases">
        <title>Genomic Encyclopedia of Type Strains, Phase III (KMG-III): the genomes of soil and plant-associated and newly described type strains.</title>
        <authorList>
            <person name="Whitman W."/>
        </authorList>
    </citation>
    <scope>NUCLEOTIDE SEQUENCE [LARGE SCALE GENOMIC DNA]</scope>
    <source>
        <strain evidence="2 4">IP-10</strain>
    </source>
</reference>
<keyword evidence="1" id="KW-0732">Signal</keyword>
<accession>A0A497UXZ8</accession>
<keyword evidence="4" id="KW-1185">Reference proteome</keyword>
<feature type="chain" id="PRO_5019809400" evidence="1">
    <location>
        <begin position="21"/>
        <end position="145"/>
    </location>
</feature>
<evidence type="ECO:0000313" key="4">
    <source>
        <dbReference type="Proteomes" id="UP000233767"/>
    </source>
</evidence>
<dbReference type="EMBL" id="RCCB01000010">
    <property type="protein sequence ID" value="RLJ35900.1"/>
    <property type="molecule type" value="Genomic_DNA"/>
</dbReference>
<evidence type="ECO:0000313" key="5">
    <source>
        <dbReference type="Proteomes" id="UP000275027"/>
    </source>
</evidence>
<name>A0A497UXZ8_9FLAO</name>
<proteinExistence type="predicted"/>
<evidence type="ECO:0000256" key="1">
    <source>
        <dbReference type="SAM" id="SignalP"/>
    </source>
</evidence>
<reference evidence="3 5" key="2">
    <citation type="submission" date="2018-10" db="EMBL/GenBank/DDBJ databases">
        <title>Genomic Encyclopedia of Archaeal and Bacterial Type Strains, Phase II (KMG-II): from individual species to whole genera.</title>
        <authorList>
            <person name="Goeker M."/>
        </authorList>
    </citation>
    <scope>NUCLEOTIDE SEQUENCE [LARGE SCALE GENOMIC DNA]</scope>
    <source>
        <strain evidence="3 5">DSM 21886</strain>
    </source>
</reference>
<feature type="signal peptide" evidence="1">
    <location>
        <begin position="1"/>
        <end position="20"/>
    </location>
</feature>
<dbReference type="Proteomes" id="UP000275027">
    <property type="component" value="Unassembled WGS sequence"/>
</dbReference>
<organism evidence="3 5">
    <name type="scientific">Flavobacterium lindanitolerans</name>
    <dbReference type="NCBI Taxonomy" id="428988"/>
    <lineage>
        <taxon>Bacteria</taxon>
        <taxon>Pseudomonadati</taxon>
        <taxon>Bacteroidota</taxon>
        <taxon>Flavobacteriia</taxon>
        <taxon>Flavobacteriales</taxon>
        <taxon>Flavobacteriaceae</taxon>
        <taxon>Flavobacterium</taxon>
    </lineage>
</organism>
<comment type="caution">
    <text evidence="3">The sequence shown here is derived from an EMBL/GenBank/DDBJ whole genome shotgun (WGS) entry which is preliminary data.</text>
</comment>
<dbReference type="EMBL" id="PJND01000007">
    <property type="protein sequence ID" value="PKW28595.1"/>
    <property type="molecule type" value="Genomic_DNA"/>
</dbReference>
<evidence type="ECO:0000313" key="3">
    <source>
        <dbReference type="EMBL" id="RLJ35900.1"/>
    </source>
</evidence>
<dbReference type="AlphaFoldDB" id="A0A497UXZ8"/>
<gene>
    <name evidence="2" type="ORF">B0G92_0218</name>
    <name evidence="3" type="ORF">CLV50_1286</name>
</gene>
<sequence length="145" mass="16913">MQKFLLLLAFLILNFFQLFAQEKGTNNHIKAEGTHFTEPVKDKKWANENGNTYTKARYSEYEGETFVKITASKDANTLLKYDIKVKKGTLEMRVVNGQNEVLFQKSFSKDEKGETEVLFQENQEYKIKFLGQQTAGSYFCQWIEK</sequence>
<dbReference type="RefSeq" id="WP_101470782.1">
    <property type="nucleotide sequence ID" value="NZ_PJND01000007.1"/>
</dbReference>
<protein>
    <submittedName>
        <fullName evidence="3">Uncharacterized protein</fullName>
    </submittedName>
</protein>
<dbReference type="Proteomes" id="UP000233767">
    <property type="component" value="Unassembled WGS sequence"/>
</dbReference>